<gene>
    <name evidence="1" type="ORF">DT376_35320</name>
</gene>
<evidence type="ECO:0000313" key="1">
    <source>
        <dbReference type="EMBL" id="RCI70295.1"/>
    </source>
</evidence>
<dbReference type="Proteomes" id="UP000253594">
    <property type="component" value="Unassembled WGS sequence"/>
</dbReference>
<feature type="non-terminal residue" evidence="1">
    <location>
        <position position="1"/>
    </location>
</feature>
<proteinExistence type="predicted"/>
<sequence>PELKLLEPAAPTKPLAYDQASLHAGWEHGKNTRLHRGVSRRVQGALEQGGSR</sequence>
<accession>A0A367LYM7</accession>
<protein>
    <submittedName>
        <fullName evidence="1">DUF2786 domain-containing protein</fullName>
    </submittedName>
</protein>
<evidence type="ECO:0000313" key="2">
    <source>
        <dbReference type="Proteomes" id="UP000253594"/>
    </source>
</evidence>
<dbReference type="EMBL" id="QORE01002235">
    <property type="protein sequence ID" value="RCI70295.1"/>
    <property type="molecule type" value="Genomic_DNA"/>
</dbReference>
<dbReference type="AlphaFoldDB" id="A0A367LYM7"/>
<name>A0A367LYM7_PSEAI</name>
<reference evidence="1 2" key="1">
    <citation type="submission" date="2018-07" db="EMBL/GenBank/DDBJ databases">
        <title>Mechanisms of high-level aminoglycoside resistance among Gram-negative pathogens in Brazil.</title>
        <authorList>
            <person name="Ballaben A.S."/>
            <person name="Darini A.L.C."/>
            <person name="Doi Y."/>
        </authorList>
    </citation>
    <scope>NUCLEOTIDE SEQUENCE [LARGE SCALE GENOMIC DNA]</scope>
    <source>
        <strain evidence="1 2">B2-305</strain>
    </source>
</reference>
<comment type="caution">
    <text evidence="1">The sequence shown here is derived from an EMBL/GenBank/DDBJ whole genome shotgun (WGS) entry which is preliminary data.</text>
</comment>
<organism evidence="1 2">
    <name type="scientific">Pseudomonas aeruginosa</name>
    <dbReference type="NCBI Taxonomy" id="287"/>
    <lineage>
        <taxon>Bacteria</taxon>
        <taxon>Pseudomonadati</taxon>
        <taxon>Pseudomonadota</taxon>
        <taxon>Gammaproteobacteria</taxon>
        <taxon>Pseudomonadales</taxon>
        <taxon>Pseudomonadaceae</taxon>
        <taxon>Pseudomonas</taxon>
    </lineage>
</organism>